<evidence type="ECO:0008006" key="7">
    <source>
        <dbReference type="Google" id="ProtNLM"/>
    </source>
</evidence>
<evidence type="ECO:0000256" key="2">
    <source>
        <dbReference type="ARBA" id="ARBA00022676"/>
    </source>
</evidence>
<evidence type="ECO:0000256" key="4">
    <source>
        <dbReference type="SAM" id="Phobius"/>
    </source>
</evidence>
<dbReference type="AlphaFoldDB" id="A0A834U4E5"/>
<evidence type="ECO:0000256" key="3">
    <source>
        <dbReference type="ARBA" id="ARBA00022679"/>
    </source>
</evidence>
<dbReference type="InterPro" id="IPR002213">
    <property type="entry name" value="UDP_glucos_trans"/>
</dbReference>
<accession>A0A834U4E5</accession>
<comment type="similarity">
    <text evidence="1">Belongs to the UDP-glycosyltransferase family.</text>
</comment>
<evidence type="ECO:0000313" key="6">
    <source>
        <dbReference type="Proteomes" id="UP000600918"/>
    </source>
</evidence>
<feature type="transmembrane region" description="Helical" evidence="4">
    <location>
        <begin position="624"/>
        <end position="649"/>
    </location>
</feature>
<evidence type="ECO:0000313" key="5">
    <source>
        <dbReference type="EMBL" id="KAF7415829.1"/>
    </source>
</evidence>
<keyword evidence="4" id="KW-1133">Transmembrane helix</keyword>
<dbReference type="EMBL" id="JACSDY010000011">
    <property type="protein sequence ID" value="KAF7415829.1"/>
    <property type="molecule type" value="Genomic_DNA"/>
</dbReference>
<sequence length="669" mass="76083">MERRQDNPENEEETSGVLIDVLPPISLRFYSNSNISSCDKPSLTSLCHQATSSTFEANGTMSENHRVRIYKSHKMNIVLILSIILIISRECSFLVDGFRILGICPSTSYSHQQPFQALMKALATRGHNVTVISTIPLKKSLQNYEDVDLSFTYRKNDCTGLRHMDAYEILTKNMKEANDLCAEQLFSEQIMELLKKNKTFDAIIIEQLWYHCYYSLVKHYNYPVLIGFLSVGNLPYVMDSIGNPDDPMLNPDMAYPFTNRMSMEERIWNILYTSWTRIYYRYYHLPKAQRIANKFVPETPLYDIDRNFSLIILGNNHVLGYPKPLLPNAIEVHSLQITEQTESLPKVTTVGESLPTAQHCDAKDIREFLDDAVNGAIYFSLGSNLQTHQLPSDPLTALCNALGSLKQRVLWKHAGDMAIQSSNIKFVKWVPQQAVLGPNLTAALLGSLALSVFNEVASDFRTLISAPSNFHPLSNSSWSFERSVNVRKQTIGKALLSHAAHPKVMAYMMQGGLQSLQEAVHYSVPLVVIPFFGDQHFNAKKVLDAGIGLTLNIDTMTEELIVRTITEVVENKTYSHNIKLISAILKDELVRPMEKAIWNIEHVLKFPNSKHLRYHARDMSWIDYYSTILLILLILTILIFICCACVVVVRKTAQSCLYSHMKRYKSKKN</sequence>
<keyword evidence="3" id="KW-0808">Transferase</keyword>
<organism evidence="5 6">
    <name type="scientific">Vespula pensylvanica</name>
    <name type="common">Western yellow jacket</name>
    <name type="synonym">Wasp</name>
    <dbReference type="NCBI Taxonomy" id="30213"/>
    <lineage>
        <taxon>Eukaryota</taxon>
        <taxon>Metazoa</taxon>
        <taxon>Ecdysozoa</taxon>
        <taxon>Arthropoda</taxon>
        <taxon>Hexapoda</taxon>
        <taxon>Insecta</taxon>
        <taxon>Pterygota</taxon>
        <taxon>Neoptera</taxon>
        <taxon>Endopterygota</taxon>
        <taxon>Hymenoptera</taxon>
        <taxon>Apocrita</taxon>
        <taxon>Aculeata</taxon>
        <taxon>Vespoidea</taxon>
        <taxon>Vespidae</taxon>
        <taxon>Vespinae</taxon>
        <taxon>Vespula</taxon>
    </lineage>
</organism>
<name>A0A834U4E5_VESPE</name>
<dbReference type="PANTHER" id="PTHR48043:SF159">
    <property type="entry name" value="EG:EG0003.4 PROTEIN-RELATED"/>
    <property type="match status" value="1"/>
</dbReference>
<dbReference type="Pfam" id="PF00201">
    <property type="entry name" value="UDPGT"/>
    <property type="match status" value="2"/>
</dbReference>
<dbReference type="CDD" id="cd03784">
    <property type="entry name" value="GT1_Gtf-like"/>
    <property type="match status" value="1"/>
</dbReference>
<comment type="caution">
    <text evidence="5">The sequence shown here is derived from an EMBL/GenBank/DDBJ whole genome shotgun (WGS) entry which is preliminary data.</text>
</comment>
<dbReference type="PANTHER" id="PTHR48043">
    <property type="entry name" value="EG:EG0003.4 PROTEIN-RELATED"/>
    <property type="match status" value="1"/>
</dbReference>
<dbReference type="GO" id="GO:0008194">
    <property type="term" value="F:UDP-glycosyltransferase activity"/>
    <property type="evidence" value="ECO:0007669"/>
    <property type="project" value="InterPro"/>
</dbReference>
<protein>
    <recommendedName>
        <fullName evidence="7">UDP-glycosyltransferase</fullName>
    </recommendedName>
</protein>
<proteinExistence type="inferred from homology"/>
<evidence type="ECO:0000256" key="1">
    <source>
        <dbReference type="ARBA" id="ARBA00009995"/>
    </source>
</evidence>
<keyword evidence="4" id="KW-0812">Transmembrane</keyword>
<dbReference type="Proteomes" id="UP000600918">
    <property type="component" value="Unassembled WGS sequence"/>
</dbReference>
<dbReference type="Gene3D" id="3.40.50.2000">
    <property type="entry name" value="Glycogen Phosphorylase B"/>
    <property type="match status" value="2"/>
</dbReference>
<keyword evidence="4" id="KW-0472">Membrane</keyword>
<dbReference type="SUPFAM" id="SSF53756">
    <property type="entry name" value="UDP-Glycosyltransferase/glycogen phosphorylase"/>
    <property type="match status" value="2"/>
</dbReference>
<keyword evidence="2" id="KW-0328">Glycosyltransferase</keyword>
<reference evidence="5" key="1">
    <citation type="journal article" date="2020" name="G3 (Bethesda)">
        <title>High-Quality Assemblies for Three Invasive Social Wasps from the &lt;i&gt;Vespula&lt;/i&gt; Genus.</title>
        <authorList>
            <person name="Harrop T.W.R."/>
            <person name="Guhlin J."/>
            <person name="McLaughlin G.M."/>
            <person name="Permina E."/>
            <person name="Stockwell P."/>
            <person name="Gilligan J."/>
            <person name="Le Lec M.F."/>
            <person name="Gruber M.A.M."/>
            <person name="Quinn O."/>
            <person name="Lovegrove M."/>
            <person name="Duncan E.J."/>
            <person name="Remnant E.J."/>
            <person name="Van Eeckhoven J."/>
            <person name="Graham B."/>
            <person name="Knapp R.A."/>
            <person name="Langford K.W."/>
            <person name="Kronenberg Z."/>
            <person name="Press M.O."/>
            <person name="Eacker S.M."/>
            <person name="Wilson-Rankin E.E."/>
            <person name="Purcell J."/>
            <person name="Lester P.J."/>
            <person name="Dearden P.K."/>
        </authorList>
    </citation>
    <scope>NUCLEOTIDE SEQUENCE</scope>
    <source>
        <strain evidence="5">Volc-1</strain>
    </source>
</reference>
<dbReference type="InterPro" id="IPR050271">
    <property type="entry name" value="UDP-glycosyltransferase"/>
</dbReference>
<gene>
    <name evidence="5" type="ORF">H0235_012421</name>
</gene>
<keyword evidence="6" id="KW-1185">Reference proteome</keyword>